<reference evidence="1" key="1">
    <citation type="submission" date="2022-09" db="EMBL/GenBank/DDBJ databases">
        <title>Culturomic study of gut microbiota in children with autism spectrum disorder.</title>
        <authorList>
            <person name="Efimov B.A."/>
            <person name="Chaplin A.V."/>
            <person name="Sokolova S.R."/>
            <person name="Pikina A.P."/>
            <person name="Korzhanova M."/>
            <person name="Belova V."/>
            <person name="Korostin D."/>
        </authorList>
    </citation>
    <scope>NUCLEOTIDE SEQUENCE</scope>
    <source>
        <strain evidence="1">ASD5510</strain>
    </source>
</reference>
<dbReference type="Pfam" id="PF02288">
    <property type="entry name" value="Dehydratase_MU"/>
    <property type="match status" value="1"/>
</dbReference>
<evidence type="ECO:0000313" key="2">
    <source>
        <dbReference type="Proteomes" id="UP001065549"/>
    </source>
</evidence>
<dbReference type="Gene3D" id="3.40.50.10150">
    <property type="entry name" value="B12-dependent dehydatase associated subunit"/>
    <property type="match status" value="1"/>
</dbReference>
<keyword evidence="2" id="KW-1185">Reference proteome</keyword>
<protein>
    <submittedName>
        <fullName evidence="1">Glycerol dehydratase reactivase beta/small subunit family protein</fullName>
    </submittedName>
</protein>
<sequence length="122" mass="13918">MDRDYRIGIFYTEETLRWLSEAVSGGIEEEGLLFSLQGLSDWDENAGPEQFVNQVYEACCRAPLEIAIGVCRDEIFLCHKKLEKTERLFSIKTADMDAEKAKRFGQNAARLIICRPLLEIGI</sequence>
<dbReference type="InterPro" id="IPR003208">
    <property type="entry name" value="Dehydtase/Dehydtase_re"/>
</dbReference>
<dbReference type="InterPro" id="IPR010254">
    <property type="entry name" value="B12-dep_deHydtase_bsu"/>
</dbReference>
<dbReference type="AlphaFoldDB" id="A0A9J6QUI0"/>
<dbReference type="EMBL" id="JAOSHN010000003">
    <property type="protein sequence ID" value="MCU7378587.1"/>
    <property type="molecule type" value="Genomic_DNA"/>
</dbReference>
<dbReference type="SUPFAM" id="SSF52968">
    <property type="entry name" value="B12-dependent dehydatase associated subunit"/>
    <property type="match status" value="1"/>
</dbReference>
<name>A0A9J6QUI0_9FIRM</name>
<organism evidence="1 2">
    <name type="scientific">Hominibacterium faecale</name>
    <dbReference type="NCBI Taxonomy" id="2839743"/>
    <lineage>
        <taxon>Bacteria</taxon>
        <taxon>Bacillati</taxon>
        <taxon>Bacillota</taxon>
        <taxon>Clostridia</taxon>
        <taxon>Peptostreptococcales</taxon>
        <taxon>Anaerovoracaceae</taxon>
        <taxon>Hominibacterium</taxon>
    </lineage>
</organism>
<evidence type="ECO:0000313" key="1">
    <source>
        <dbReference type="EMBL" id="MCU7378587.1"/>
    </source>
</evidence>
<accession>A0A9J6QUI0</accession>
<proteinExistence type="predicted"/>
<dbReference type="RefSeq" id="WP_253019970.1">
    <property type="nucleotide sequence ID" value="NZ_JAJAGH010000007.1"/>
</dbReference>
<dbReference type="Proteomes" id="UP001065549">
    <property type="component" value="Unassembled WGS sequence"/>
</dbReference>
<gene>
    <name evidence="1" type="ORF">OBO34_09490</name>
</gene>
<comment type="caution">
    <text evidence="1">The sequence shown here is derived from an EMBL/GenBank/DDBJ whole genome shotgun (WGS) entry which is preliminary data.</text>
</comment>